<proteinExistence type="inferred from homology"/>
<dbReference type="AlphaFoldDB" id="A0A0L0N0Q3"/>
<keyword evidence="3" id="KW-0349">Heme</keyword>
<evidence type="ECO:0000256" key="2">
    <source>
        <dbReference type="ARBA" id="ARBA00010617"/>
    </source>
</evidence>
<evidence type="ECO:0000256" key="1">
    <source>
        <dbReference type="ARBA" id="ARBA00001971"/>
    </source>
</evidence>
<dbReference type="Gene3D" id="1.10.630.10">
    <property type="entry name" value="Cytochrome P450"/>
    <property type="match status" value="2"/>
</dbReference>
<dbReference type="InterPro" id="IPR002403">
    <property type="entry name" value="Cyt_P450_E_grp-IV"/>
</dbReference>
<dbReference type="STRING" id="1163406.A0A0L0N0Q3"/>
<name>A0A0L0N0Q3_TOLOC</name>
<dbReference type="SUPFAM" id="SSF48264">
    <property type="entry name" value="Cytochrome P450"/>
    <property type="match status" value="1"/>
</dbReference>
<comment type="cofactor">
    <cofactor evidence="1">
        <name>heme</name>
        <dbReference type="ChEBI" id="CHEBI:30413"/>
    </cofactor>
</comment>
<keyword evidence="4" id="KW-0479">Metal-binding</keyword>
<dbReference type="Proteomes" id="UP000036947">
    <property type="component" value="Unassembled WGS sequence"/>
</dbReference>
<dbReference type="InterPro" id="IPR001128">
    <property type="entry name" value="Cyt_P450"/>
</dbReference>
<dbReference type="PANTHER" id="PTHR24291:SF50">
    <property type="entry name" value="BIFUNCTIONAL ALBAFLAVENONE MONOOXYGENASE_TERPENE SYNTHASE"/>
    <property type="match status" value="1"/>
</dbReference>
<dbReference type="Pfam" id="PF00067">
    <property type="entry name" value="p450"/>
    <property type="match status" value="2"/>
</dbReference>
<comment type="caution">
    <text evidence="9">The sequence shown here is derived from an EMBL/GenBank/DDBJ whole genome shotgun (WGS) entry which is preliminary data.</text>
</comment>
<dbReference type="InterPro" id="IPR036396">
    <property type="entry name" value="Cyt_P450_sf"/>
</dbReference>
<protein>
    <submittedName>
        <fullName evidence="9">Putative sterigmatocystin biosynthesis P450 monooxygenase</fullName>
    </submittedName>
</protein>
<organism evidence="9 10">
    <name type="scientific">Tolypocladium ophioglossoides (strain CBS 100239)</name>
    <name type="common">Snaketongue truffleclub</name>
    <name type="synonym">Elaphocordyceps ophioglossoides</name>
    <dbReference type="NCBI Taxonomy" id="1163406"/>
    <lineage>
        <taxon>Eukaryota</taxon>
        <taxon>Fungi</taxon>
        <taxon>Dikarya</taxon>
        <taxon>Ascomycota</taxon>
        <taxon>Pezizomycotina</taxon>
        <taxon>Sordariomycetes</taxon>
        <taxon>Hypocreomycetidae</taxon>
        <taxon>Hypocreales</taxon>
        <taxon>Ophiocordycipitaceae</taxon>
        <taxon>Tolypocladium</taxon>
    </lineage>
</organism>
<dbReference type="PANTHER" id="PTHR24291">
    <property type="entry name" value="CYTOCHROME P450 FAMILY 4"/>
    <property type="match status" value="1"/>
</dbReference>
<evidence type="ECO:0000256" key="4">
    <source>
        <dbReference type="ARBA" id="ARBA00022723"/>
    </source>
</evidence>
<dbReference type="InterPro" id="IPR050196">
    <property type="entry name" value="Cytochrome_P450_Monoox"/>
</dbReference>
<keyword evidence="10" id="KW-1185">Reference proteome</keyword>
<keyword evidence="5" id="KW-0560">Oxidoreductase</keyword>
<dbReference type="GO" id="GO:0016705">
    <property type="term" value="F:oxidoreductase activity, acting on paired donors, with incorporation or reduction of molecular oxygen"/>
    <property type="evidence" value="ECO:0007669"/>
    <property type="project" value="InterPro"/>
</dbReference>
<evidence type="ECO:0000256" key="5">
    <source>
        <dbReference type="ARBA" id="ARBA00023002"/>
    </source>
</evidence>
<accession>A0A0L0N0Q3</accession>
<keyword evidence="8" id="KW-0472">Membrane</keyword>
<evidence type="ECO:0000313" key="10">
    <source>
        <dbReference type="Proteomes" id="UP000036947"/>
    </source>
</evidence>
<evidence type="ECO:0000313" key="9">
    <source>
        <dbReference type="EMBL" id="KND87698.1"/>
    </source>
</evidence>
<keyword evidence="7 9" id="KW-0503">Monooxygenase</keyword>
<dbReference type="OrthoDB" id="4908820at2759"/>
<dbReference type="EMBL" id="LFRF01000033">
    <property type="protein sequence ID" value="KND87698.1"/>
    <property type="molecule type" value="Genomic_DNA"/>
</dbReference>
<feature type="transmembrane region" description="Helical" evidence="8">
    <location>
        <begin position="6"/>
        <end position="26"/>
    </location>
</feature>
<evidence type="ECO:0000256" key="8">
    <source>
        <dbReference type="SAM" id="Phobius"/>
    </source>
</evidence>
<evidence type="ECO:0000256" key="7">
    <source>
        <dbReference type="ARBA" id="ARBA00023033"/>
    </source>
</evidence>
<keyword evidence="8" id="KW-1133">Transmembrane helix</keyword>
<dbReference type="GO" id="GO:0020037">
    <property type="term" value="F:heme binding"/>
    <property type="evidence" value="ECO:0007669"/>
    <property type="project" value="InterPro"/>
</dbReference>
<reference evidence="9 10" key="1">
    <citation type="journal article" date="2015" name="BMC Genomics">
        <title>The genome of the truffle-parasite Tolypocladium ophioglossoides and the evolution of antifungal peptaibiotics.</title>
        <authorList>
            <person name="Quandt C.A."/>
            <person name="Bushley K.E."/>
            <person name="Spatafora J.W."/>
        </authorList>
    </citation>
    <scope>NUCLEOTIDE SEQUENCE [LARGE SCALE GENOMIC DNA]</scope>
    <source>
        <strain evidence="9 10">CBS 100239</strain>
    </source>
</reference>
<evidence type="ECO:0000256" key="3">
    <source>
        <dbReference type="ARBA" id="ARBA00022617"/>
    </source>
</evidence>
<sequence length="399" mass="45450">MAMLGFQSTPLLVFSAVVAFVGYWLFQLLRARSFFWGLPQPPNHSLRHGHIPVFHDVAAKFPPGTHPQHFYTYMSQKYALPGIFYVDCWPFADHQMVVTDPDAAMQILTKTPYPKHKQVEKLLRPFTGPDSIAASNGERWKMNHRMVGSGFTPTHIKPMMGMIVEHVLVFHDTLRKLAASRESFSMEEETAKVVFDVIGKIVFGFSLDAQRNGSPLLHDLRSSIDPATATLGGSSWKPWANRDAKKQLAELKQRALLLGGHGTTTDTFTFTTMFLSLYPDVVERLRKEHNEHFAADLDAAIEQLVAKPNKTNDLEYTNAVIKETLRFFPIGFTIREAPPGVEHLDWNGRRWPVRNCMVIPCAHTSHMDPKLWREPNKFRPARFLGDEGEATHRFAWRAF</sequence>
<dbReference type="GO" id="GO:0004497">
    <property type="term" value="F:monooxygenase activity"/>
    <property type="evidence" value="ECO:0007669"/>
    <property type="project" value="UniProtKB-KW"/>
</dbReference>
<keyword evidence="6" id="KW-0408">Iron</keyword>
<dbReference type="PRINTS" id="PR00465">
    <property type="entry name" value="EP450IV"/>
</dbReference>
<comment type="similarity">
    <text evidence="2">Belongs to the cytochrome P450 family.</text>
</comment>
<gene>
    <name evidence="9" type="ORF">TOPH_07688</name>
</gene>
<dbReference type="GO" id="GO:0005506">
    <property type="term" value="F:iron ion binding"/>
    <property type="evidence" value="ECO:0007669"/>
    <property type="project" value="InterPro"/>
</dbReference>
<keyword evidence="8" id="KW-0812">Transmembrane</keyword>
<evidence type="ECO:0000256" key="6">
    <source>
        <dbReference type="ARBA" id="ARBA00023004"/>
    </source>
</evidence>